<dbReference type="EMBL" id="CM042885">
    <property type="protein sequence ID" value="KAI4364268.1"/>
    <property type="molecule type" value="Genomic_DNA"/>
</dbReference>
<evidence type="ECO:0000313" key="1">
    <source>
        <dbReference type="EMBL" id="KAI4364268.1"/>
    </source>
</evidence>
<dbReference type="Proteomes" id="UP001057402">
    <property type="component" value="Chromosome 6"/>
</dbReference>
<name>A0ACB9QKT5_9MYRT</name>
<sequence>MLIVFRKRNNIFLNYLECVGGQKLFSDDSIYSLQIPSTKSSMASPKWFKQLFSRIDGDGLPFRSVLPPLPFGQGHDPGRHLATRSYHHVGHIPKQRDVLLGVKGYCFSVPSSTTGSTCSVNHRQLQSNVMYL</sequence>
<evidence type="ECO:0000313" key="2">
    <source>
        <dbReference type="Proteomes" id="UP001057402"/>
    </source>
</evidence>
<gene>
    <name evidence="1" type="ORF">MLD38_020384</name>
</gene>
<comment type="caution">
    <text evidence="1">The sequence shown here is derived from an EMBL/GenBank/DDBJ whole genome shotgun (WGS) entry which is preliminary data.</text>
</comment>
<proteinExistence type="predicted"/>
<protein>
    <submittedName>
        <fullName evidence="1">Uncharacterized protein</fullName>
    </submittedName>
</protein>
<accession>A0ACB9QKT5</accession>
<organism evidence="1 2">
    <name type="scientific">Melastoma candidum</name>
    <dbReference type="NCBI Taxonomy" id="119954"/>
    <lineage>
        <taxon>Eukaryota</taxon>
        <taxon>Viridiplantae</taxon>
        <taxon>Streptophyta</taxon>
        <taxon>Embryophyta</taxon>
        <taxon>Tracheophyta</taxon>
        <taxon>Spermatophyta</taxon>
        <taxon>Magnoliopsida</taxon>
        <taxon>eudicotyledons</taxon>
        <taxon>Gunneridae</taxon>
        <taxon>Pentapetalae</taxon>
        <taxon>rosids</taxon>
        <taxon>malvids</taxon>
        <taxon>Myrtales</taxon>
        <taxon>Melastomataceae</taxon>
        <taxon>Melastomatoideae</taxon>
        <taxon>Melastomateae</taxon>
        <taxon>Melastoma</taxon>
    </lineage>
</organism>
<keyword evidence="2" id="KW-1185">Reference proteome</keyword>
<reference evidence="2" key="1">
    <citation type="journal article" date="2023" name="Front. Plant Sci.">
        <title>Chromosomal-level genome assembly of Melastoma candidum provides insights into trichome evolution.</title>
        <authorList>
            <person name="Zhong Y."/>
            <person name="Wu W."/>
            <person name="Sun C."/>
            <person name="Zou P."/>
            <person name="Liu Y."/>
            <person name="Dai S."/>
            <person name="Zhou R."/>
        </authorList>
    </citation>
    <scope>NUCLEOTIDE SEQUENCE [LARGE SCALE GENOMIC DNA]</scope>
</reference>